<feature type="domain" description="Carbamoyltransferase C-terminal" evidence="3">
    <location>
        <begin position="444"/>
        <end position="616"/>
    </location>
</feature>
<protein>
    <submittedName>
        <fullName evidence="4">Nodulation protein nolO</fullName>
    </submittedName>
</protein>
<dbReference type="OrthoDB" id="9780777at2"/>
<dbReference type="KEGG" id="samy:DB32_002964"/>
<evidence type="ECO:0000259" key="2">
    <source>
        <dbReference type="Pfam" id="PF02543"/>
    </source>
</evidence>
<dbReference type="InterPro" id="IPR031730">
    <property type="entry name" value="Carbam_trans_C"/>
</dbReference>
<feature type="domain" description="Carbamoyltransferase" evidence="2">
    <location>
        <begin position="41"/>
        <end position="387"/>
    </location>
</feature>
<evidence type="ECO:0000256" key="1">
    <source>
        <dbReference type="ARBA" id="ARBA00006129"/>
    </source>
</evidence>
<dbReference type="SUPFAM" id="SSF53067">
    <property type="entry name" value="Actin-like ATPase domain"/>
    <property type="match status" value="1"/>
</dbReference>
<evidence type="ECO:0000313" key="5">
    <source>
        <dbReference type="Proteomes" id="UP000034883"/>
    </source>
</evidence>
<accession>A0A0F6W2S7</accession>
<evidence type="ECO:0000313" key="4">
    <source>
        <dbReference type="EMBL" id="AKF05815.1"/>
    </source>
</evidence>
<dbReference type="InterPro" id="IPR038152">
    <property type="entry name" value="Carbam_trans_C_sf"/>
</dbReference>
<dbReference type="Gene3D" id="3.30.420.40">
    <property type="match status" value="2"/>
</dbReference>
<sequence>MPRGGGAPSRIASAVRARSSMKVLGYNGGLDGYVARFGSSHDSAAALVIDGELVAAAEEERFNRDKHSGAFPIRAMEHCLKEAGLRGFEELDLVCYYHSHDRMWQPGMIRENAPRMSPLGRALLTGAVSGLRAVHRASKLDDARTARTFVERTGWAPPPGKYRVLWHHLAHAASAFYESPFERAVCVALDAQGESHSSTAFVGDARGLHLVDETYAPNSVGYLYQSITYFLGFETGDEYKVMGLAPYGDPARYRRFFERVVRTGAGGRFVIDPEWLGWLVVRDGLMRAGSGYPSSMLRELGMPRRDDEPIEQRHMDLAAALQEALERAVMRWLATLRDRTGEKHLCLAGGVALNCTMNGKIARSGMFDGVHVAPASHDAGTAAGAALYGYHAILGGAPKMPVSERRAKVYLGPSYTTMEARSAVREMRHAVRASRPGDLARAIAEAVADGKVVGFYQGRMEWGPRALGNRSILADPRRADMKDIVNHAVKLREGFRPFAPAVLIEEANDWFDLTGLGGESPYMLFTVPVHEHRRDRIPAVTHVDGSARVQTVRREDNPRFHEILRAFFDITGVPVIMNTSFNVKGEPIVNTPMDAIRCFLGTQIDLLVLDDLILDKRAVVVDRPSRTRDQSVAQTA</sequence>
<dbReference type="InterPro" id="IPR051338">
    <property type="entry name" value="NodU/CmcH_Carbamoyltrnsfr"/>
</dbReference>
<dbReference type="InterPro" id="IPR003696">
    <property type="entry name" value="Carbtransf_dom"/>
</dbReference>
<keyword evidence="5" id="KW-1185">Reference proteome</keyword>
<dbReference type="PANTHER" id="PTHR34847">
    <property type="entry name" value="NODULATION PROTEIN U"/>
    <property type="match status" value="1"/>
</dbReference>
<organism evidence="4 5">
    <name type="scientific">Sandaracinus amylolyticus</name>
    <dbReference type="NCBI Taxonomy" id="927083"/>
    <lineage>
        <taxon>Bacteria</taxon>
        <taxon>Pseudomonadati</taxon>
        <taxon>Myxococcota</taxon>
        <taxon>Polyangia</taxon>
        <taxon>Polyangiales</taxon>
        <taxon>Sandaracinaceae</taxon>
        <taxon>Sandaracinus</taxon>
    </lineage>
</organism>
<dbReference type="Proteomes" id="UP000034883">
    <property type="component" value="Chromosome"/>
</dbReference>
<gene>
    <name evidence="4" type="ORF">DB32_002964</name>
</gene>
<proteinExistence type="inferred from homology"/>
<dbReference type="InterPro" id="IPR043129">
    <property type="entry name" value="ATPase_NBD"/>
</dbReference>
<comment type="similarity">
    <text evidence="1">Belongs to the NodU/CmcH family.</text>
</comment>
<dbReference type="Gene3D" id="3.90.870.20">
    <property type="entry name" value="Carbamoyltransferase, C-terminal domain"/>
    <property type="match status" value="1"/>
</dbReference>
<dbReference type="STRING" id="927083.DB32_002964"/>
<dbReference type="EMBL" id="CP011125">
    <property type="protein sequence ID" value="AKF05815.1"/>
    <property type="molecule type" value="Genomic_DNA"/>
</dbReference>
<dbReference type="Pfam" id="PF02543">
    <property type="entry name" value="Carbam_trans_N"/>
    <property type="match status" value="1"/>
</dbReference>
<dbReference type="PANTHER" id="PTHR34847:SF1">
    <property type="entry name" value="NODULATION PROTEIN U"/>
    <property type="match status" value="1"/>
</dbReference>
<dbReference type="AlphaFoldDB" id="A0A0F6W2S7"/>
<evidence type="ECO:0000259" key="3">
    <source>
        <dbReference type="Pfam" id="PF16861"/>
    </source>
</evidence>
<name>A0A0F6W2S7_9BACT</name>
<dbReference type="GO" id="GO:0003824">
    <property type="term" value="F:catalytic activity"/>
    <property type="evidence" value="ECO:0007669"/>
    <property type="project" value="InterPro"/>
</dbReference>
<dbReference type="Pfam" id="PF16861">
    <property type="entry name" value="Carbam_trans_C"/>
    <property type="match status" value="1"/>
</dbReference>
<reference evidence="4 5" key="1">
    <citation type="submission" date="2015-03" db="EMBL/GenBank/DDBJ databases">
        <title>Genome assembly of Sandaracinus amylolyticus DSM 53668.</title>
        <authorList>
            <person name="Sharma G."/>
            <person name="Subramanian S."/>
        </authorList>
    </citation>
    <scope>NUCLEOTIDE SEQUENCE [LARGE SCALE GENOMIC DNA]</scope>
    <source>
        <strain evidence="4 5">DSM 53668</strain>
    </source>
</reference>